<dbReference type="InterPro" id="IPR004360">
    <property type="entry name" value="Glyas_Fos-R_dOase_dom"/>
</dbReference>
<evidence type="ECO:0000256" key="4">
    <source>
        <dbReference type="ARBA" id="ARBA00005877"/>
    </source>
</evidence>
<dbReference type="GO" id="GO:0003868">
    <property type="term" value="F:4-hydroxyphenylpyruvate dioxygenase activity"/>
    <property type="evidence" value="ECO:0007669"/>
    <property type="project" value="UniProtKB-EC"/>
</dbReference>
<evidence type="ECO:0000256" key="1">
    <source>
        <dbReference type="ARBA" id="ARBA00004395"/>
    </source>
</evidence>
<accession>A0A937REL2</accession>
<evidence type="ECO:0000256" key="15">
    <source>
        <dbReference type="PIRSR" id="PIRSR009283-1"/>
    </source>
</evidence>
<evidence type="ECO:0000256" key="6">
    <source>
        <dbReference type="ARBA" id="ARBA00022490"/>
    </source>
</evidence>
<dbReference type="InterPro" id="IPR041736">
    <property type="entry name" value="4OHPhenylPyrv_dOase_N"/>
</dbReference>
<dbReference type="CDD" id="cd07250">
    <property type="entry name" value="HPPD_C_like"/>
    <property type="match status" value="1"/>
</dbReference>
<evidence type="ECO:0000256" key="8">
    <source>
        <dbReference type="ARBA" id="ARBA00022737"/>
    </source>
</evidence>
<comment type="subcellular location">
    <subcellularLocation>
        <location evidence="3">Cytoplasm</location>
    </subcellularLocation>
    <subcellularLocation>
        <location evidence="2">Endoplasmic reticulum membrane</location>
        <topology evidence="2">Peripheral membrane protein</topology>
    </subcellularLocation>
    <subcellularLocation>
        <location evidence="1">Golgi apparatus membrane</location>
        <topology evidence="1">Peripheral membrane protein</topology>
    </subcellularLocation>
</comment>
<evidence type="ECO:0000256" key="12">
    <source>
        <dbReference type="ARBA" id="ARBA00023004"/>
    </source>
</evidence>
<reference evidence="18" key="1">
    <citation type="submission" date="2020-12" db="EMBL/GenBank/DDBJ databases">
        <title>Genomic characterization of non-nitrogen-fixing Frankia strains.</title>
        <authorList>
            <person name="Carlos-Shanley C."/>
            <person name="Guerra T."/>
            <person name="Hahn D."/>
        </authorList>
    </citation>
    <scope>NUCLEOTIDE SEQUENCE</scope>
    <source>
        <strain evidence="18">CN6</strain>
    </source>
</reference>
<feature type="domain" description="VOC" evidence="17">
    <location>
        <begin position="41"/>
        <end position="171"/>
    </location>
</feature>
<dbReference type="PANTHER" id="PTHR11959:SF1">
    <property type="entry name" value="4-HYDROXYPHENYLPYRUVATE DIOXYGENASE"/>
    <property type="match status" value="1"/>
</dbReference>
<dbReference type="AlphaFoldDB" id="A0A937REL2"/>
<evidence type="ECO:0000259" key="17">
    <source>
        <dbReference type="PROSITE" id="PS51819"/>
    </source>
</evidence>
<dbReference type="Pfam" id="PF13669">
    <property type="entry name" value="Glyoxalase_4"/>
    <property type="match status" value="1"/>
</dbReference>
<feature type="compositionally biased region" description="Low complexity" evidence="16">
    <location>
        <begin position="208"/>
        <end position="238"/>
    </location>
</feature>
<protein>
    <submittedName>
        <fullName evidence="18">4-hydroxyphenylpyruvate dioxygenase</fullName>
        <ecNumber evidence="18">1.13.11.27</ecNumber>
    </submittedName>
</protein>
<feature type="domain" description="VOC" evidence="17">
    <location>
        <begin position="249"/>
        <end position="405"/>
    </location>
</feature>
<keyword evidence="13" id="KW-0333">Golgi apparatus</keyword>
<feature type="region of interest" description="Disordered" evidence="16">
    <location>
        <begin position="185"/>
        <end position="238"/>
    </location>
</feature>
<keyword evidence="19" id="KW-1185">Reference proteome</keyword>
<dbReference type="InterPro" id="IPR005956">
    <property type="entry name" value="4OHPhenylPyrv_dOase"/>
</dbReference>
<dbReference type="NCBIfam" id="TIGR01263">
    <property type="entry name" value="4HPPD"/>
    <property type="match status" value="1"/>
</dbReference>
<feature type="compositionally biased region" description="Gly residues" evidence="16">
    <location>
        <begin position="193"/>
        <end position="207"/>
    </location>
</feature>
<dbReference type="InterPro" id="IPR041735">
    <property type="entry name" value="4OHPhenylPyrv_dOase_C"/>
</dbReference>
<evidence type="ECO:0000313" key="19">
    <source>
        <dbReference type="Proteomes" id="UP000604475"/>
    </source>
</evidence>
<dbReference type="Gene3D" id="3.10.180.10">
    <property type="entry name" value="2,3-Dihydroxybiphenyl 1,2-Dioxygenase, domain 1"/>
    <property type="match status" value="2"/>
</dbReference>
<evidence type="ECO:0000256" key="10">
    <source>
        <dbReference type="ARBA" id="ARBA00022964"/>
    </source>
</evidence>
<evidence type="ECO:0000256" key="16">
    <source>
        <dbReference type="SAM" id="MobiDB-lite"/>
    </source>
</evidence>
<dbReference type="RefSeq" id="WP_202999363.1">
    <property type="nucleotide sequence ID" value="NZ_JADWYU010000098.1"/>
</dbReference>
<evidence type="ECO:0000256" key="9">
    <source>
        <dbReference type="ARBA" id="ARBA00022824"/>
    </source>
</evidence>
<keyword evidence="14" id="KW-0472">Membrane</keyword>
<evidence type="ECO:0000256" key="7">
    <source>
        <dbReference type="ARBA" id="ARBA00022723"/>
    </source>
</evidence>
<dbReference type="GO" id="GO:0042802">
    <property type="term" value="F:identical protein binding"/>
    <property type="evidence" value="ECO:0007669"/>
    <property type="project" value="UniProtKB-ARBA"/>
</dbReference>
<feature type="binding site" evidence="15">
    <location>
        <position position="252"/>
    </location>
    <ligand>
        <name>Fe cation</name>
        <dbReference type="ChEBI" id="CHEBI:24875"/>
    </ligand>
</feature>
<dbReference type="InterPro" id="IPR029068">
    <property type="entry name" value="Glyas_Bleomycin-R_OHBP_Dase"/>
</dbReference>
<evidence type="ECO:0000256" key="2">
    <source>
        <dbReference type="ARBA" id="ARBA00004406"/>
    </source>
</evidence>
<keyword evidence="8" id="KW-0677">Repeat</keyword>
<dbReference type="InterPro" id="IPR037523">
    <property type="entry name" value="VOC_core"/>
</dbReference>
<evidence type="ECO:0000256" key="14">
    <source>
        <dbReference type="ARBA" id="ARBA00023136"/>
    </source>
</evidence>
<dbReference type="Proteomes" id="UP000604475">
    <property type="component" value="Unassembled WGS sequence"/>
</dbReference>
<dbReference type="GO" id="GO:0005737">
    <property type="term" value="C:cytoplasm"/>
    <property type="evidence" value="ECO:0007669"/>
    <property type="project" value="UniProtKB-SubCell"/>
</dbReference>
<dbReference type="SUPFAM" id="SSF54593">
    <property type="entry name" value="Glyoxalase/Bleomycin resistance protein/Dihydroxybiphenyl dioxygenase"/>
    <property type="match status" value="1"/>
</dbReference>
<evidence type="ECO:0000256" key="5">
    <source>
        <dbReference type="ARBA" id="ARBA00011738"/>
    </source>
</evidence>
<evidence type="ECO:0000256" key="3">
    <source>
        <dbReference type="ARBA" id="ARBA00004496"/>
    </source>
</evidence>
<dbReference type="PIRSF" id="PIRSF009283">
    <property type="entry name" value="HPP_dOase"/>
    <property type="match status" value="1"/>
</dbReference>
<dbReference type="EC" id="1.13.11.27" evidence="18"/>
<keyword evidence="11 18" id="KW-0560">Oxidoreductase</keyword>
<dbReference type="CDD" id="cd08342">
    <property type="entry name" value="HPPD_N_like"/>
    <property type="match status" value="1"/>
</dbReference>
<dbReference type="GO" id="GO:0046872">
    <property type="term" value="F:metal ion binding"/>
    <property type="evidence" value="ECO:0007669"/>
    <property type="project" value="UniProtKB-KW"/>
</dbReference>
<dbReference type="PANTHER" id="PTHR11959">
    <property type="entry name" value="4-HYDROXYPHENYLPYRUVATE DIOXYGENASE"/>
    <property type="match status" value="1"/>
</dbReference>
<dbReference type="GO" id="GO:0006572">
    <property type="term" value="P:L-tyrosine catabolic process"/>
    <property type="evidence" value="ECO:0007669"/>
    <property type="project" value="TreeGrafter"/>
</dbReference>
<evidence type="ECO:0000256" key="11">
    <source>
        <dbReference type="ARBA" id="ARBA00023002"/>
    </source>
</evidence>
<proteinExistence type="inferred from homology"/>
<dbReference type="Pfam" id="PF00903">
    <property type="entry name" value="Glyoxalase"/>
    <property type="match status" value="1"/>
</dbReference>
<comment type="cofactor">
    <cofactor evidence="15">
        <name>Fe cation</name>
        <dbReference type="ChEBI" id="CHEBI:24875"/>
    </cofactor>
    <text evidence="15">Binds 1 Fe cation per subunit.</text>
</comment>
<comment type="subunit">
    <text evidence="5">Homodimer.</text>
</comment>
<sequence>MALEQTLTEQERLAELDVEQLRRLVGLVEYDAATDPFPVTGWDAMVWVVGNAAQAAAYYQLVYGMELVAYTGPETGSRDHVGYVLRSGAVRFVLTGGVDPASPLVEHHRRHGDGIVDIALEVPDVDRCVAHARACGATVLDEPRDVADEHGTVRLAAIATYGDTRHSLVDRSRYAGPYLPGYVARRPAVDPGRPGGAARPGGPGRAGAPGAMDGRRGGPAADRGAIPGPGSPTATGAAAGRRPGWLFQALDHVVGNVELGRMDQWVGFYNRVLGFTNLAEFVGGDIATEYSALMSKVVASGNHRVKFPLNEPAESRKRSQIDEYLQFYAGPGVQHLALATDDIVRAVDVLRSRGVEFLDAPDSYYTDPTLRARIGEVRVPIDELRARGILVDRDDDGYLLQIFTKPIGDRPTVFFELIERHGSLGFGKGNFQALFEAIEREQARRGNF</sequence>
<dbReference type="FunFam" id="3.10.180.10:FF:000022">
    <property type="entry name" value="4-hydroxyphenylpyruvate dioxygenase"/>
    <property type="match status" value="1"/>
</dbReference>
<keyword evidence="6" id="KW-0963">Cytoplasm</keyword>
<comment type="caution">
    <text evidence="18">The sequence shown here is derived from an EMBL/GenBank/DDBJ whole genome shotgun (WGS) entry which is preliminary data.</text>
</comment>
<comment type="similarity">
    <text evidence="4">Belongs to the 4HPPD family.</text>
</comment>
<keyword evidence="10 18" id="KW-0223">Dioxygenase</keyword>
<keyword evidence="12 15" id="KW-0408">Iron</keyword>
<dbReference type="EMBL" id="JAEACQ010000161">
    <property type="protein sequence ID" value="MBL7627550.1"/>
    <property type="molecule type" value="Genomic_DNA"/>
</dbReference>
<keyword evidence="9" id="KW-0256">Endoplasmic reticulum</keyword>
<feature type="binding site" evidence="15">
    <location>
        <position position="416"/>
    </location>
    <ligand>
        <name>Fe cation</name>
        <dbReference type="ChEBI" id="CHEBI:24875"/>
    </ligand>
</feature>
<evidence type="ECO:0000256" key="13">
    <source>
        <dbReference type="ARBA" id="ARBA00023034"/>
    </source>
</evidence>
<name>A0A937REL2_9ACTN</name>
<organism evidence="18 19">
    <name type="scientific">Frankia nepalensis</name>
    <dbReference type="NCBI Taxonomy" id="1836974"/>
    <lineage>
        <taxon>Bacteria</taxon>
        <taxon>Bacillati</taxon>
        <taxon>Actinomycetota</taxon>
        <taxon>Actinomycetes</taxon>
        <taxon>Frankiales</taxon>
        <taxon>Frankiaceae</taxon>
        <taxon>Frankia</taxon>
    </lineage>
</organism>
<dbReference type="PROSITE" id="PS51819">
    <property type="entry name" value="VOC"/>
    <property type="match status" value="2"/>
</dbReference>
<keyword evidence="7 15" id="KW-0479">Metal-binding</keyword>
<evidence type="ECO:0000313" key="18">
    <source>
        <dbReference type="EMBL" id="MBL7627550.1"/>
    </source>
</evidence>
<feature type="binding site" evidence="15">
    <location>
        <position position="335"/>
    </location>
    <ligand>
        <name>Fe cation</name>
        <dbReference type="ChEBI" id="CHEBI:24875"/>
    </ligand>
</feature>
<gene>
    <name evidence="18" type="primary">hppD</name>
    <name evidence="18" type="ORF">I7412_10275</name>
</gene>